<keyword evidence="2" id="KW-1185">Reference proteome</keyword>
<name>A0ABX9TRS0_9GAMM</name>
<reference evidence="1 2" key="1">
    <citation type="submission" date="2018-09" db="EMBL/GenBank/DDBJ databases">
        <title>The draft genome of Acinetobacter sp. strains.</title>
        <authorList>
            <person name="Qin J."/>
            <person name="Feng Y."/>
            <person name="Zong Z."/>
        </authorList>
    </citation>
    <scope>NUCLEOTIDE SEQUENCE [LARGE SCALE GENOMIC DNA]</scope>
    <source>
        <strain evidence="1 2">WCHAc060005</strain>
    </source>
</reference>
<dbReference type="NCBIfam" id="TIGR01725">
    <property type="entry name" value="phge_HK97_gp10"/>
    <property type="match status" value="1"/>
</dbReference>
<accession>A0ABX9TRS0</accession>
<proteinExistence type="predicted"/>
<sequence>MSADFKLEGMDDFMRNLDALKDRKSVNRKAKSAARKAMQLVQMAAMVGAARINDPETKESIQQNIAIRSGKSRDLNTVVMRVGVLGGAKNYANTKDNVRKGRAGKEYATDGSSKNPGGDTFYWRYIEFGTSRFPAVPFMRPALSENIERVTAEFNKHFMKSIETAIKKGKIA</sequence>
<organism evidence="1 2">
    <name type="scientific">Acinetobacter chengduensis</name>
    <dbReference type="NCBI Taxonomy" id="2420890"/>
    <lineage>
        <taxon>Bacteria</taxon>
        <taxon>Pseudomonadati</taxon>
        <taxon>Pseudomonadota</taxon>
        <taxon>Gammaproteobacteria</taxon>
        <taxon>Moraxellales</taxon>
        <taxon>Moraxellaceae</taxon>
        <taxon>Acinetobacter</taxon>
    </lineage>
</organism>
<comment type="caution">
    <text evidence="1">The sequence shown here is derived from an EMBL/GenBank/DDBJ whole genome shotgun (WGS) entry which is preliminary data.</text>
</comment>
<dbReference type="InterPro" id="IPR010064">
    <property type="entry name" value="HK97-gp10_tail"/>
</dbReference>
<dbReference type="Pfam" id="PF04883">
    <property type="entry name" value="HK97-gp10_like"/>
    <property type="match status" value="1"/>
</dbReference>
<dbReference type="Proteomes" id="UP000280271">
    <property type="component" value="Unassembled WGS sequence"/>
</dbReference>
<dbReference type="EMBL" id="RCHC01000025">
    <property type="protein sequence ID" value="RLL18006.1"/>
    <property type="molecule type" value="Genomic_DNA"/>
</dbReference>
<evidence type="ECO:0000313" key="2">
    <source>
        <dbReference type="Proteomes" id="UP000280271"/>
    </source>
</evidence>
<evidence type="ECO:0000313" key="1">
    <source>
        <dbReference type="EMBL" id="RLL18006.1"/>
    </source>
</evidence>
<gene>
    <name evidence="1" type="ORF">D9K81_16275</name>
</gene>
<evidence type="ECO:0008006" key="3">
    <source>
        <dbReference type="Google" id="ProtNLM"/>
    </source>
</evidence>
<dbReference type="RefSeq" id="WP_121523691.1">
    <property type="nucleotide sequence ID" value="NZ_RCHC01000025.1"/>
</dbReference>
<protein>
    <recommendedName>
        <fullName evidence="3">HK97 gp10 family phage protein</fullName>
    </recommendedName>
</protein>